<accession>B4G647</accession>
<name>B4G647_DROPE</name>
<dbReference type="PhylomeDB" id="B4G647"/>
<dbReference type="EMBL" id="CH479179">
    <property type="protein sequence ID" value="EDW23800.1"/>
    <property type="molecule type" value="Genomic_DNA"/>
</dbReference>
<proteinExistence type="predicted"/>
<dbReference type="AlphaFoldDB" id="B4G647"/>
<protein>
    <submittedName>
        <fullName evidence="1">GL23805</fullName>
    </submittedName>
</protein>
<sequence length="265" mass="30196">MKIVIKFLAYFGLSGAIVQGRQASILQYTTEDNIFLDSNLDDLLANNPLNAVVFYSHSKSDPVILKETVESLLVLRRLLNVYMLKCNVEVNKKTCADYHMESSHGMRYFRRRFPIRQGKKGLEIPMDTPLQITDSVWNVMSRQELPLPDGSPNFRPIGPHDDYKSLFDQAVLSHFTHLVLVEQIEHYSKLGRDTILALLSLDNVTVRIVMNPYFFEHFDLKFDPGEDKLGIIDRKGRAVVLHPKETNGLAFAEAVVSYLEAKGLI</sequence>
<dbReference type="HOGENOM" id="CLU_1050779_0_0_1"/>
<organism evidence="2">
    <name type="scientific">Drosophila persimilis</name>
    <name type="common">Fruit fly</name>
    <dbReference type="NCBI Taxonomy" id="7234"/>
    <lineage>
        <taxon>Eukaryota</taxon>
        <taxon>Metazoa</taxon>
        <taxon>Ecdysozoa</taxon>
        <taxon>Arthropoda</taxon>
        <taxon>Hexapoda</taxon>
        <taxon>Insecta</taxon>
        <taxon>Pterygota</taxon>
        <taxon>Neoptera</taxon>
        <taxon>Endopterygota</taxon>
        <taxon>Diptera</taxon>
        <taxon>Brachycera</taxon>
        <taxon>Muscomorpha</taxon>
        <taxon>Ephydroidea</taxon>
        <taxon>Drosophilidae</taxon>
        <taxon>Drosophila</taxon>
        <taxon>Sophophora</taxon>
    </lineage>
</organism>
<dbReference type="eggNOG" id="KOG1731">
    <property type="taxonomic scope" value="Eukaryota"/>
</dbReference>
<reference evidence="1 2" key="1">
    <citation type="journal article" date="2007" name="Nature">
        <title>Evolution of genes and genomes on the Drosophila phylogeny.</title>
        <authorList>
            <consortium name="Drosophila 12 Genomes Consortium"/>
            <person name="Clark A.G."/>
            <person name="Eisen M.B."/>
            <person name="Smith D.R."/>
            <person name="Bergman C.M."/>
            <person name="Oliver B."/>
            <person name="Markow T.A."/>
            <person name="Kaufman T.C."/>
            <person name="Kellis M."/>
            <person name="Gelbart W."/>
            <person name="Iyer V.N."/>
            <person name="Pollard D.A."/>
            <person name="Sackton T.B."/>
            <person name="Larracuente A.M."/>
            <person name="Singh N.D."/>
            <person name="Abad J.P."/>
            <person name="Abt D.N."/>
            <person name="Adryan B."/>
            <person name="Aguade M."/>
            <person name="Akashi H."/>
            <person name="Anderson W.W."/>
            <person name="Aquadro C.F."/>
            <person name="Ardell D.H."/>
            <person name="Arguello R."/>
            <person name="Artieri C.G."/>
            <person name="Barbash D.A."/>
            <person name="Barker D."/>
            <person name="Barsanti P."/>
            <person name="Batterham P."/>
            <person name="Batzoglou S."/>
            <person name="Begun D."/>
            <person name="Bhutkar A."/>
            <person name="Blanco E."/>
            <person name="Bosak S.A."/>
            <person name="Bradley R.K."/>
            <person name="Brand A.D."/>
            <person name="Brent M.R."/>
            <person name="Brooks A.N."/>
            <person name="Brown R.H."/>
            <person name="Butlin R.K."/>
            <person name="Caggese C."/>
            <person name="Calvi B.R."/>
            <person name="Bernardo de Carvalho A."/>
            <person name="Caspi A."/>
            <person name="Castrezana S."/>
            <person name="Celniker S.E."/>
            <person name="Chang J.L."/>
            <person name="Chapple C."/>
            <person name="Chatterji S."/>
            <person name="Chinwalla A."/>
            <person name="Civetta A."/>
            <person name="Clifton S.W."/>
            <person name="Comeron J.M."/>
            <person name="Costello J.C."/>
            <person name="Coyne J.A."/>
            <person name="Daub J."/>
            <person name="David R.G."/>
            <person name="Delcher A.L."/>
            <person name="Delehaunty K."/>
            <person name="Do C.B."/>
            <person name="Ebling H."/>
            <person name="Edwards K."/>
            <person name="Eickbush T."/>
            <person name="Evans J.D."/>
            <person name="Filipski A."/>
            <person name="Findeiss S."/>
            <person name="Freyhult E."/>
            <person name="Fulton L."/>
            <person name="Fulton R."/>
            <person name="Garcia A.C."/>
            <person name="Gardiner A."/>
            <person name="Garfield D.A."/>
            <person name="Garvin B.E."/>
            <person name="Gibson G."/>
            <person name="Gilbert D."/>
            <person name="Gnerre S."/>
            <person name="Godfrey J."/>
            <person name="Good R."/>
            <person name="Gotea V."/>
            <person name="Gravely B."/>
            <person name="Greenberg A.J."/>
            <person name="Griffiths-Jones S."/>
            <person name="Gross S."/>
            <person name="Guigo R."/>
            <person name="Gustafson E.A."/>
            <person name="Haerty W."/>
            <person name="Hahn M.W."/>
            <person name="Halligan D.L."/>
            <person name="Halpern A.L."/>
            <person name="Halter G.M."/>
            <person name="Han M.V."/>
            <person name="Heger A."/>
            <person name="Hillier L."/>
            <person name="Hinrichs A.S."/>
            <person name="Holmes I."/>
            <person name="Hoskins R.A."/>
            <person name="Hubisz M.J."/>
            <person name="Hultmark D."/>
            <person name="Huntley M.A."/>
            <person name="Jaffe D.B."/>
            <person name="Jagadeeshan S."/>
            <person name="Jeck W.R."/>
            <person name="Johnson J."/>
            <person name="Jones C.D."/>
            <person name="Jordan W.C."/>
            <person name="Karpen G.H."/>
            <person name="Kataoka E."/>
            <person name="Keightley P.D."/>
            <person name="Kheradpour P."/>
            <person name="Kirkness E.F."/>
            <person name="Koerich L.B."/>
            <person name="Kristiansen K."/>
            <person name="Kudrna D."/>
            <person name="Kulathinal R.J."/>
            <person name="Kumar S."/>
            <person name="Kwok R."/>
            <person name="Lander E."/>
            <person name="Langley C.H."/>
            <person name="Lapoint R."/>
            <person name="Lazzaro B.P."/>
            <person name="Lee S.J."/>
            <person name="Levesque L."/>
            <person name="Li R."/>
            <person name="Lin C.F."/>
            <person name="Lin M.F."/>
            <person name="Lindblad-Toh K."/>
            <person name="Llopart A."/>
            <person name="Long M."/>
            <person name="Low L."/>
            <person name="Lozovsky E."/>
            <person name="Lu J."/>
            <person name="Luo M."/>
            <person name="Machado C.A."/>
            <person name="Makalowski W."/>
            <person name="Marzo M."/>
            <person name="Matsuda M."/>
            <person name="Matzkin L."/>
            <person name="McAllister B."/>
            <person name="McBride C.S."/>
            <person name="McKernan B."/>
            <person name="McKernan K."/>
            <person name="Mendez-Lago M."/>
            <person name="Minx P."/>
            <person name="Mollenhauer M.U."/>
            <person name="Montooth K."/>
            <person name="Mount S.M."/>
            <person name="Mu X."/>
            <person name="Myers E."/>
            <person name="Negre B."/>
            <person name="Newfeld S."/>
            <person name="Nielsen R."/>
            <person name="Noor M.A."/>
            <person name="O'Grady P."/>
            <person name="Pachter L."/>
            <person name="Papaceit M."/>
            <person name="Parisi M.J."/>
            <person name="Parisi M."/>
            <person name="Parts L."/>
            <person name="Pedersen J.S."/>
            <person name="Pesole G."/>
            <person name="Phillippy A.M."/>
            <person name="Ponting C.P."/>
            <person name="Pop M."/>
            <person name="Porcelli D."/>
            <person name="Powell J.R."/>
            <person name="Prohaska S."/>
            <person name="Pruitt K."/>
            <person name="Puig M."/>
            <person name="Quesneville H."/>
            <person name="Ram K.R."/>
            <person name="Rand D."/>
            <person name="Rasmussen M.D."/>
            <person name="Reed L.K."/>
            <person name="Reenan R."/>
            <person name="Reily A."/>
            <person name="Remington K.A."/>
            <person name="Rieger T.T."/>
            <person name="Ritchie M.G."/>
            <person name="Robin C."/>
            <person name="Rogers Y.H."/>
            <person name="Rohde C."/>
            <person name="Rozas J."/>
            <person name="Rubenfield M.J."/>
            <person name="Ruiz A."/>
            <person name="Russo S."/>
            <person name="Salzberg S.L."/>
            <person name="Sanchez-Gracia A."/>
            <person name="Saranga D.J."/>
            <person name="Sato H."/>
            <person name="Schaeffer S.W."/>
            <person name="Schatz M.C."/>
            <person name="Schlenke T."/>
            <person name="Schwartz R."/>
            <person name="Segarra C."/>
            <person name="Singh R.S."/>
            <person name="Sirot L."/>
            <person name="Sirota M."/>
            <person name="Sisneros N.B."/>
            <person name="Smith C.D."/>
            <person name="Smith T.F."/>
            <person name="Spieth J."/>
            <person name="Stage D.E."/>
            <person name="Stark A."/>
            <person name="Stephan W."/>
            <person name="Strausberg R.L."/>
            <person name="Strempel S."/>
            <person name="Sturgill D."/>
            <person name="Sutton G."/>
            <person name="Sutton G.G."/>
            <person name="Tao W."/>
            <person name="Teichmann S."/>
            <person name="Tobari Y.N."/>
            <person name="Tomimura Y."/>
            <person name="Tsolas J.M."/>
            <person name="Valente V.L."/>
            <person name="Venter E."/>
            <person name="Venter J.C."/>
            <person name="Vicario S."/>
            <person name="Vieira F.G."/>
            <person name="Vilella A.J."/>
            <person name="Villasante A."/>
            <person name="Walenz B."/>
            <person name="Wang J."/>
            <person name="Wasserman M."/>
            <person name="Watts T."/>
            <person name="Wilson D."/>
            <person name="Wilson R.K."/>
            <person name="Wing R.A."/>
            <person name="Wolfner M.F."/>
            <person name="Wong A."/>
            <person name="Wong G.K."/>
            <person name="Wu C.I."/>
            <person name="Wu G."/>
            <person name="Yamamoto D."/>
            <person name="Yang H.P."/>
            <person name="Yang S.P."/>
            <person name="Yorke J.A."/>
            <person name="Yoshida K."/>
            <person name="Zdobnov E."/>
            <person name="Zhang P."/>
            <person name="Zhang Y."/>
            <person name="Zimin A.V."/>
            <person name="Baldwin J."/>
            <person name="Abdouelleil A."/>
            <person name="Abdulkadir J."/>
            <person name="Abebe A."/>
            <person name="Abera B."/>
            <person name="Abreu J."/>
            <person name="Acer S.C."/>
            <person name="Aftuck L."/>
            <person name="Alexander A."/>
            <person name="An P."/>
            <person name="Anderson E."/>
            <person name="Anderson S."/>
            <person name="Arachi H."/>
            <person name="Azer M."/>
            <person name="Bachantsang P."/>
            <person name="Barry A."/>
            <person name="Bayul T."/>
            <person name="Berlin A."/>
            <person name="Bessette D."/>
            <person name="Bloom T."/>
            <person name="Blye J."/>
            <person name="Boguslavskiy L."/>
            <person name="Bonnet C."/>
            <person name="Boukhgalter B."/>
            <person name="Bourzgui I."/>
            <person name="Brown A."/>
            <person name="Cahill P."/>
            <person name="Channer S."/>
            <person name="Cheshatsang Y."/>
            <person name="Chuda L."/>
            <person name="Citroen M."/>
            <person name="Collymore A."/>
            <person name="Cooke P."/>
            <person name="Costello M."/>
            <person name="D'Aco K."/>
            <person name="Daza R."/>
            <person name="De Haan G."/>
            <person name="DeGray S."/>
            <person name="DeMaso C."/>
            <person name="Dhargay N."/>
            <person name="Dooley K."/>
            <person name="Dooley E."/>
            <person name="Doricent M."/>
            <person name="Dorje P."/>
            <person name="Dorjee K."/>
            <person name="Dupes A."/>
            <person name="Elong R."/>
            <person name="Falk J."/>
            <person name="Farina A."/>
            <person name="Faro S."/>
            <person name="Ferguson D."/>
            <person name="Fisher S."/>
            <person name="Foley C.D."/>
            <person name="Franke A."/>
            <person name="Friedrich D."/>
            <person name="Gadbois L."/>
            <person name="Gearin G."/>
            <person name="Gearin C.R."/>
            <person name="Giannoukos G."/>
            <person name="Goode T."/>
            <person name="Graham J."/>
            <person name="Grandbois E."/>
            <person name="Grewal S."/>
            <person name="Gyaltsen K."/>
            <person name="Hafez N."/>
            <person name="Hagos B."/>
            <person name="Hall J."/>
            <person name="Henson C."/>
            <person name="Hollinger A."/>
            <person name="Honan T."/>
            <person name="Huard M.D."/>
            <person name="Hughes L."/>
            <person name="Hurhula B."/>
            <person name="Husby M.E."/>
            <person name="Kamat A."/>
            <person name="Kanga B."/>
            <person name="Kashin S."/>
            <person name="Khazanovich D."/>
            <person name="Kisner P."/>
            <person name="Lance K."/>
            <person name="Lara M."/>
            <person name="Lee W."/>
            <person name="Lennon N."/>
            <person name="Letendre F."/>
            <person name="LeVine R."/>
            <person name="Lipovsky A."/>
            <person name="Liu X."/>
            <person name="Liu J."/>
            <person name="Liu S."/>
            <person name="Lokyitsang T."/>
            <person name="Lokyitsang Y."/>
            <person name="Lubonja R."/>
            <person name="Lui A."/>
            <person name="MacDonald P."/>
            <person name="Magnisalis V."/>
            <person name="Maru K."/>
            <person name="Matthews C."/>
            <person name="McCusker W."/>
            <person name="McDonough S."/>
            <person name="Mehta T."/>
            <person name="Meldrim J."/>
            <person name="Meneus L."/>
            <person name="Mihai O."/>
            <person name="Mihalev A."/>
            <person name="Mihova T."/>
            <person name="Mittelman R."/>
            <person name="Mlenga V."/>
            <person name="Montmayeur A."/>
            <person name="Mulrain L."/>
            <person name="Navidi A."/>
            <person name="Naylor J."/>
            <person name="Negash T."/>
            <person name="Nguyen T."/>
            <person name="Nguyen N."/>
            <person name="Nicol R."/>
            <person name="Norbu C."/>
            <person name="Norbu N."/>
            <person name="Novod N."/>
            <person name="O'Neill B."/>
            <person name="Osman S."/>
            <person name="Markiewicz E."/>
            <person name="Oyono O.L."/>
            <person name="Patti C."/>
            <person name="Phunkhang P."/>
            <person name="Pierre F."/>
            <person name="Priest M."/>
            <person name="Raghuraman S."/>
            <person name="Rege F."/>
            <person name="Reyes R."/>
            <person name="Rise C."/>
            <person name="Rogov P."/>
            <person name="Ross K."/>
            <person name="Ryan E."/>
            <person name="Settipalli S."/>
            <person name="Shea T."/>
            <person name="Sherpa N."/>
            <person name="Shi L."/>
            <person name="Shih D."/>
            <person name="Sparrow T."/>
            <person name="Spaulding J."/>
            <person name="Stalker J."/>
            <person name="Stange-Thomann N."/>
            <person name="Stavropoulos S."/>
            <person name="Stone C."/>
            <person name="Strader C."/>
            <person name="Tesfaye S."/>
            <person name="Thomson T."/>
            <person name="Thoulutsang Y."/>
            <person name="Thoulutsang D."/>
            <person name="Topham K."/>
            <person name="Topping I."/>
            <person name="Tsamla T."/>
            <person name="Vassiliev H."/>
            <person name="Vo A."/>
            <person name="Wangchuk T."/>
            <person name="Wangdi T."/>
            <person name="Weiand M."/>
            <person name="Wilkinson J."/>
            <person name="Wilson A."/>
            <person name="Yadav S."/>
            <person name="Young G."/>
            <person name="Yu Q."/>
            <person name="Zembek L."/>
            <person name="Zhong D."/>
            <person name="Zimmer A."/>
            <person name="Zwirko Z."/>
            <person name="Jaffe D.B."/>
            <person name="Alvarez P."/>
            <person name="Brockman W."/>
            <person name="Butler J."/>
            <person name="Chin C."/>
            <person name="Gnerre S."/>
            <person name="Grabherr M."/>
            <person name="Kleber M."/>
            <person name="Mauceli E."/>
            <person name="MacCallum I."/>
        </authorList>
    </citation>
    <scope>NUCLEOTIDE SEQUENCE [LARGE SCALE GENOMIC DNA]</scope>
    <source>
        <strain evidence="2">MSH-3 / Tucson 14011-0111.49</strain>
    </source>
</reference>
<keyword evidence="2" id="KW-1185">Reference proteome</keyword>
<evidence type="ECO:0000313" key="2">
    <source>
        <dbReference type="Proteomes" id="UP000008744"/>
    </source>
</evidence>
<dbReference type="OMA" id="MESSHGM"/>
<evidence type="ECO:0000313" key="1">
    <source>
        <dbReference type="EMBL" id="EDW23800.1"/>
    </source>
</evidence>
<dbReference type="Proteomes" id="UP000008744">
    <property type="component" value="Unassembled WGS sequence"/>
</dbReference>
<gene>
    <name evidence="1" type="primary">Dper\GL23805</name>
    <name evidence="1" type="ORF">Dper_GL23805</name>
</gene>